<organism evidence="2 3">
    <name type="scientific">Futiania mangrovi</name>
    <dbReference type="NCBI Taxonomy" id="2959716"/>
    <lineage>
        <taxon>Bacteria</taxon>
        <taxon>Pseudomonadati</taxon>
        <taxon>Pseudomonadota</taxon>
        <taxon>Alphaproteobacteria</taxon>
        <taxon>Futianiales</taxon>
        <taxon>Futianiaceae</taxon>
        <taxon>Futiania</taxon>
    </lineage>
</organism>
<dbReference type="AlphaFoldDB" id="A0A9J6PI87"/>
<name>A0A9J6PI87_9PROT</name>
<protein>
    <submittedName>
        <fullName evidence="2">MaoC family dehydratase</fullName>
    </submittedName>
</protein>
<feature type="domain" description="MaoC-like" evidence="1">
    <location>
        <begin position="13"/>
        <end position="120"/>
    </location>
</feature>
<keyword evidence="3" id="KW-1185">Reference proteome</keyword>
<reference evidence="2" key="1">
    <citation type="submission" date="2022-06" db="EMBL/GenBank/DDBJ databases">
        <title>Isolation and Genomics of Futiania mangrovii gen. nov., sp. nov., a Rare and Metabolically-versatile member in the Class Alphaproteobacteria.</title>
        <authorList>
            <person name="Liu L."/>
            <person name="Huang W.-C."/>
            <person name="Pan J."/>
            <person name="Li J."/>
            <person name="Huang Y."/>
            <person name="Du H."/>
            <person name="Liu Y."/>
            <person name="Li M."/>
        </authorList>
    </citation>
    <scope>NUCLEOTIDE SEQUENCE</scope>
    <source>
        <strain evidence="2">FT118</strain>
    </source>
</reference>
<accession>A0A9J6PI87</accession>
<dbReference type="InterPro" id="IPR029069">
    <property type="entry name" value="HotDog_dom_sf"/>
</dbReference>
<dbReference type="SUPFAM" id="SSF54637">
    <property type="entry name" value="Thioesterase/thiol ester dehydrase-isomerase"/>
    <property type="match status" value="1"/>
</dbReference>
<dbReference type="InterPro" id="IPR002539">
    <property type="entry name" value="MaoC-like_dom"/>
</dbReference>
<evidence type="ECO:0000313" key="2">
    <source>
        <dbReference type="EMBL" id="MCP1337515.1"/>
    </source>
</evidence>
<dbReference type="InterPro" id="IPR039375">
    <property type="entry name" value="NodN-like"/>
</dbReference>
<evidence type="ECO:0000259" key="1">
    <source>
        <dbReference type="Pfam" id="PF01575"/>
    </source>
</evidence>
<dbReference type="Gene3D" id="3.10.129.10">
    <property type="entry name" value="Hotdog Thioesterase"/>
    <property type="match status" value="1"/>
</dbReference>
<dbReference type="Pfam" id="PF01575">
    <property type="entry name" value="MaoC_dehydratas"/>
    <property type="match status" value="1"/>
</dbReference>
<dbReference type="RefSeq" id="WP_269333480.1">
    <property type="nucleotide sequence ID" value="NZ_JAMZFT010000003.1"/>
</dbReference>
<dbReference type="EMBL" id="JAMZFT010000003">
    <property type="protein sequence ID" value="MCP1337515.1"/>
    <property type="molecule type" value="Genomic_DNA"/>
</dbReference>
<proteinExistence type="predicted"/>
<sequence length="151" mass="16678">MRVIESMEELDSLVGRELGVSDWVTIDQDRINAFADATGDHQWIHVDPVRAREELPTGATIAHGYLTLSLLPLLMGQVVKHGYARMGINYGSNKVRFTSMVPVDSRVRARVTLKGIEARGPARQLTQEVTVEIEGGDRPALVAEVLTLVYP</sequence>
<evidence type="ECO:0000313" key="3">
    <source>
        <dbReference type="Proteomes" id="UP001055804"/>
    </source>
</evidence>
<gene>
    <name evidence="2" type="ORF">NJQ99_13915</name>
</gene>
<dbReference type="CDD" id="cd03450">
    <property type="entry name" value="NodN"/>
    <property type="match status" value="1"/>
</dbReference>
<dbReference type="PANTHER" id="PTHR42993">
    <property type="entry name" value="MAOC-LIKE DEHYDRATASE DOMAIN-CONTAINING PROTEIN"/>
    <property type="match status" value="1"/>
</dbReference>
<dbReference type="PANTHER" id="PTHR42993:SF1">
    <property type="entry name" value="MAOC-LIKE DEHYDRATASE DOMAIN-CONTAINING PROTEIN"/>
    <property type="match status" value="1"/>
</dbReference>
<dbReference type="Proteomes" id="UP001055804">
    <property type="component" value="Unassembled WGS sequence"/>
</dbReference>
<comment type="caution">
    <text evidence="2">The sequence shown here is derived from an EMBL/GenBank/DDBJ whole genome shotgun (WGS) entry which is preliminary data.</text>
</comment>